<name>A0A674JQ20_9SAUR</name>
<dbReference type="GeneTree" id="ENSGT00530000063867"/>
<feature type="compositionally biased region" description="Pro residues" evidence="1">
    <location>
        <begin position="220"/>
        <end position="254"/>
    </location>
</feature>
<reference evidence="3" key="2">
    <citation type="submission" date="2025-09" db="UniProtKB">
        <authorList>
            <consortium name="Ensembl"/>
        </authorList>
    </citation>
    <scope>IDENTIFICATION</scope>
</reference>
<reference evidence="3" key="1">
    <citation type="submission" date="2025-08" db="UniProtKB">
        <authorList>
            <consortium name="Ensembl"/>
        </authorList>
    </citation>
    <scope>IDENTIFICATION</scope>
</reference>
<evidence type="ECO:0000259" key="2">
    <source>
        <dbReference type="PROSITE" id="PS51053"/>
    </source>
</evidence>
<feature type="region of interest" description="Disordered" evidence="1">
    <location>
        <begin position="112"/>
        <end position="140"/>
    </location>
</feature>
<evidence type="ECO:0000313" key="3">
    <source>
        <dbReference type="Ensembl" id="ENSTMTP00000023856.1"/>
    </source>
</evidence>
<feature type="compositionally biased region" description="Low complexity" evidence="1">
    <location>
        <begin position="70"/>
        <end position="88"/>
    </location>
</feature>
<dbReference type="PANTHER" id="PTHR16277:SF12">
    <property type="entry name" value="SERTA DOMAIN-CONTAINING PROTEIN 1"/>
    <property type="match status" value="1"/>
</dbReference>
<dbReference type="InterPro" id="IPR009263">
    <property type="entry name" value="SERTA_dom"/>
</dbReference>
<evidence type="ECO:0000256" key="1">
    <source>
        <dbReference type="SAM" id="MobiDB-lite"/>
    </source>
</evidence>
<dbReference type="GO" id="GO:0005634">
    <property type="term" value="C:nucleus"/>
    <property type="evidence" value="ECO:0007669"/>
    <property type="project" value="TreeGrafter"/>
</dbReference>
<feature type="region of interest" description="Disordered" evidence="1">
    <location>
        <begin position="65"/>
        <end position="90"/>
    </location>
</feature>
<dbReference type="PROSITE" id="PS51053">
    <property type="entry name" value="SERTA"/>
    <property type="match status" value="1"/>
</dbReference>
<dbReference type="AlphaFoldDB" id="A0A674JQ20"/>
<accession>A0A674JQ20</accession>
<dbReference type="Ensembl" id="ENSTMTT00000024697.1">
    <property type="protein sequence ID" value="ENSTMTP00000023856.1"/>
    <property type="gene ID" value="ENSTMTG00000017392.1"/>
</dbReference>
<feature type="compositionally biased region" description="Basic and acidic residues" evidence="1">
    <location>
        <begin position="9"/>
        <end position="22"/>
    </location>
</feature>
<dbReference type="InterPro" id="IPR052262">
    <property type="entry name" value="E2F-SERTA_domain_protein"/>
</dbReference>
<feature type="domain" description="SERTA" evidence="2">
    <location>
        <begin position="24"/>
        <end position="71"/>
    </location>
</feature>
<sequence>MLGKGVKRPRGEMEGGETEPRDPSAAPATSLFNISMVKLHQSLRRVEPNLRHLVLVANTLRRMQEQMQREAGGPAAPDSPEAPPAGDDLLLSTMDTSISTILEDLGQVEALSPARPEEEQPLAGASGARQEPARTSAPCLGPLELLSSASYLLEDGLEDIFEDIDTSMYDCDLWSPTSLSGFKAFSGAEDSDSKALAGAEDRLDMSDLDYLMDVLVGAPPRSPAPPPPAPPPRAHLPGTRPVPPLAPSPEPSPPSRTQCPRSPL</sequence>
<feature type="region of interest" description="Disordered" evidence="1">
    <location>
        <begin position="216"/>
        <end position="264"/>
    </location>
</feature>
<organism evidence="3 4">
    <name type="scientific">Terrapene triunguis</name>
    <name type="common">Three-toed box turtle</name>
    <dbReference type="NCBI Taxonomy" id="2587831"/>
    <lineage>
        <taxon>Eukaryota</taxon>
        <taxon>Metazoa</taxon>
        <taxon>Chordata</taxon>
        <taxon>Craniata</taxon>
        <taxon>Vertebrata</taxon>
        <taxon>Euteleostomi</taxon>
        <taxon>Archelosauria</taxon>
        <taxon>Testudinata</taxon>
        <taxon>Testudines</taxon>
        <taxon>Cryptodira</taxon>
        <taxon>Durocryptodira</taxon>
        <taxon>Testudinoidea</taxon>
        <taxon>Emydidae</taxon>
        <taxon>Terrapene</taxon>
    </lineage>
</organism>
<protein>
    <recommendedName>
        <fullName evidence="2">SERTA domain-containing protein</fullName>
    </recommendedName>
</protein>
<dbReference type="Pfam" id="PF06031">
    <property type="entry name" value="SERTA"/>
    <property type="match status" value="1"/>
</dbReference>
<dbReference type="InParanoid" id="A0A674JQ20"/>
<keyword evidence="4" id="KW-1185">Reference proteome</keyword>
<evidence type="ECO:0000313" key="4">
    <source>
        <dbReference type="Proteomes" id="UP000472274"/>
    </source>
</evidence>
<dbReference type="Proteomes" id="UP000472274">
    <property type="component" value="Unplaced"/>
</dbReference>
<dbReference type="PANTHER" id="PTHR16277">
    <property type="entry name" value="CELL DIVISION CYCLE ASSOCIATED PROTEIN 4/SERTA DOMAIN-CONTAINING PROTEIN 2"/>
    <property type="match status" value="1"/>
</dbReference>
<feature type="region of interest" description="Disordered" evidence="1">
    <location>
        <begin position="1"/>
        <end position="27"/>
    </location>
</feature>
<proteinExistence type="predicted"/>